<keyword evidence="4" id="KW-1185">Reference proteome</keyword>
<dbReference type="EMBL" id="JOWA01000099">
    <property type="protein sequence ID" value="KEZ42441.1"/>
    <property type="molecule type" value="Genomic_DNA"/>
</dbReference>
<evidence type="ECO:0000313" key="4">
    <source>
        <dbReference type="Proteomes" id="UP000028545"/>
    </source>
</evidence>
<evidence type="ECO:0000313" key="3">
    <source>
        <dbReference type="EMBL" id="KEZ42441.1"/>
    </source>
</evidence>
<accession>A0A084G529</accession>
<feature type="transmembrane region" description="Helical" evidence="2">
    <location>
        <begin position="177"/>
        <end position="200"/>
    </location>
</feature>
<feature type="compositionally biased region" description="Basic residues" evidence="1">
    <location>
        <begin position="470"/>
        <end position="482"/>
    </location>
</feature>
<keyword evidence="2" id="KW-1133">Transmembrane helix</keyword>
<dbReference type="GeneID" id="27724711"/>
<feature type="transmembrane region" description="Helical" evidence="2">
    <location>
        <begin position="16"/>
        <end position="35"/>
    </location>
</feature>
<organism evidence="3 4">
    <name type="scientific">Pseudallescheria apiosperma</name>
    <name type="common">Scedosporium apiospermum</name>
    <dbReference type="NCBI Taxonomy" id="563466"/>
    <lineage>
        <taxon>Eukaryota</taxon>
        <taxon>Fungi</taxon>
        <taxon>Dikarya</taxon>
        <taxon>Ascomycota</taxon>
        <taxon>Pezizomycotina</taxon>
        <taxon>Sordariomycetes</taxon>
        <taxon>Hypocreomycetidae</taxon>
        <taxon>Microascales</taxon>
        <taxon>Microascaceae</taxon>
        <taxon>Scedosporium</taxon>
    </lineage>
</organism>
<feature type="transmembrane region" description="Helical" evidence="2">
    <location>
        <begin position="238"/>
        <end position="259"/>
    </location>
</feature>
<dbReference type="RefSeq" id="XP_016642240.1">
    <property type="nucleotide sequence ID" value="XM_016787925.1"/>
</dbReference>
<proteinExistence type="predicted"/>
<dbReference type="OrthoDB" id="2126185at2759"/>
<dbReference type="Proteomes" id="UP000028545">
    <property type="component" value="Unassembled WGS sequence"/>
</dbReference>
<feature type="transmembrane region" description="Helical" evidence="2">
    <location>
        <begin position="65"/>
        <end position="87"/>
    </location>
</feature>
<comment type="caution">
    <text evidence="3">The sequence shown here is derived from an EMBL/GenBank/DDBJ whole genome shotgun (WGS) entry which is preliminary data.</text>
</comment>
<evidence type="ECO:0000256" key="2">
    <source>
        <dbReference type="SAM" id="Phobius"/>
    </source>
</evidence>
<dbReference type="AlphaFoldDB" id="A0A084G529"/>
<keyword evidence="2" id="KW-0812">Transmembrane</keyword>
<dbReference type="KEGG" id="sapo:SAPIO_CDS5639"/>
<reference evidence="3 4" key="1">
    <citation type="journal article" date="2014" name="Genome Announc.">
        <title>Draft genome sequence of the pathogenic fungus Scedosporium apiospermum.</title>
        <authorList>
            <person name="Vandeputte P."/>
            <person name="Ghamrawi S."/>
            <person name="Rechenmann M."/>
            <person name="Iltis A."/>
            <person name="Giraud S."/>
            <person name="Fleury M."/>
            <person name="Thornton C."/>
            <person name="Delhaes L."/>
            <person name="Meyer W."/>
            <person name="Papon N."/>
            <person name="Bouchara J.P."/>
        </authorList>
    </citation>
    <scope>NUCLEOTIDE SEQUENCE [LARGE SCALE GENOMIC DNA]</scope>
    <source>
        <strain evidence="3 4">IHEM 14462</strain>
    </source>
</reference>
<feature type="region of interest" description="Disordered" evidence="1">
    <location>
        <begin position="428"/>
        <end position="494"/>
    </location>
</feature>
<keyword evidence="2" id="KW-0472">Membrane</keyword>
<gene>
    <name evidence="3" type="ORF">SAPIO_CDS5639</name>
</gene>
<dbReference type="VEuPathDB" id="FungiDB:SAPIO_CDS5639"/>
<sequence>MDVDTEPLMLLLRRHAPVAIAAGHIILVIYLTFAVSRSLYRSYLELPPSQETRLRKSHRQRHMPIFAALAAASFAYAAYTTFTYAILSYKVWAVENDIPLPVRFWGNDGILPFRDNHTLKYVSRWLIDTPVYLDAFEILAEKARRHWWGQQLDLAVLPWSLLLSIEGRRRNIPFTWAYLGLAHLVGLSFAQNLFYIALLLTPAPIPSRPDDTIPASGYISIRDSIFPPKPVNWCPHPLLFLIGYSLSGAGIFLAPAIAGTGLSTRLLLITRGLDFLPILMPYIVPESWGTLHSHPHRAYNSFSALFRLLSTMSLVLHGRTTFWALARVVDDSQHRHSAMMNVDLEKLALWERTTYGLGRIFGALYHHPVISRASGDVILSALSLGLWSAIRAITAEDILSSAVPFYPKIEAHAVAHDATAGEEMLAEASIKVEPPTPSPSAEPKRRRGRPAKVKAEQPTTDEDAPAPTTPRKRGRRPRKRKSVSTTPAPEDAYVPAAEERAVIPEGDEVRLVDGELAWESAALAWGVTVVGGLGCGSSGVFGGECVSR</sequence>
<protein>
    <submittedName>
        <fullName evidence="3">Uncharacterized protein</fullName>
    </submittedName>
</protein>
<dbReference type="HOGENOM" id="CLU_037033_0_0_1"/>
<dbReference type="OMA" id="KARRFWW"/>
<name>A0A084G529_PSEDA</name>
<evidence type="ECO:0000256" key="1">
    <source>
        <dbReference type="SAM" id="MobiDB-lite"/>
    </source>
</evidence>